<evidence type="ECO:0000313" key="1">
    <source>
        <dbReference type="EMBL" id="KAK3265051.1"/>
    </source>
</evidence>
<protein>
    <submittedName>
        <fullName evidence="1">Uncharacterized protein</fullName>
    </submittedName>
</protein>
<comment type="caution">
    <text evidence="1">The sequence shown here is derived from an EMBL/GenBank/DDBJ whole genome shotgun (WGS) entry which is preliminary data.</text>
</comment>
<name>A0AAE0KY45_9CHLO</name>
<gene>
    <name evidence="1" type="ORF">CYMTET_26244</name>
</gene>
<sequence length="102" mass="11130">MREVTGSIPAWLTPFRASGLAIGGKTERSFVCHSSASTWHGGDPEYYGTRIAINSQSSSTAERSSDLRPRGLLTTNAALKENLSTNWRTVEAPWTVTTAFRV</sequence>
<dbReference type="Proteomes" id="UP001190700">
    <property type="component" value="Unassembled WGS sequence"/>
</dbReference>
<keyword evidence="2" id="KW-1185">Reference proteome</keyword>
<proteinExistence type="predicted"/>
<evidence type="ECO:0000313" key="2">
    <source>
        <dbReference type="Proteomes" id="UP001190700"/>
    </source>
</evidence>
<reference evidence="1 2" key="1">
    <citation type="journal article" date="2015" name="Genome Biol. Evol.">
        <title>Comparative Genomics of a Bacterivorous Green Alga Reveals Evolutionary Causalities and Consequences of Phago-Mixotrophic Mode of Nutrition.</title>
        <authorList>
            <person name="Burns J.A."/>
            <person name="Paasch A."/>
            <person name="Narechania A."/>
            <person name="Kim E."/>
        </authorList>
    </citation>
    <scope>NUCLEOTIDE SEQUENCE [LARGE SCALE GENOMIC DNA]</scope>
    <source>
        <strain evidence="1 2">PLY_AMNH</strain>
    </source>
</reference>
<dbReference type="AlphaFoldDB" id="A0AAE0KY45"/>
<accession>A0AAE0KY45</accession>
<organism evidence="1 2">
    <name type="scientific">Cymbomonas tetramitiformis</name>
    <dbReference type="NCBI Taxonomy" id="36881"/>
    <lineage>
        <taxon>Eukaryota</taxon>
        <taxon>Viridiplantae</taxon>
        <taxon>Chlorophyta</taxon>
        <taxon>Pyramimonadophyceae</taxon>
        <taxon>Pyramimonadales</taxon>
        <taxon>Pyramimonadaceae</taxon>
        <taxon>Cymbomonas</taxon>
    </lineage>
</organism>
<dbReference type="EMBL" id="LGRX02014183">
    <property type="protein sequence ID" value="KAK3265051.1"/>
    <property type="molecule type" value="Genomic_DNA"/>
</dbReference>